<dbReference type="EMBL" id="CM037014">
    <property type="protein sequence ID" value="KAH7685917.1"/>
    <property type="molecule type" value="Genomic_DNA"/>
</dbReference>
<keyword evidence="2" id="KW-1185">Reference proteome</keyword>
<organism evidence="1 2">
    <name type="scientific">Dioscorea alata</name>
    <name type="common">Purple yam</name>
    <dbReference type="NCBI Taxonomy" id="55571"/>
    <lineage>
        <taxon>Eukaryota</taxon>
        <taxon>Viridiplantae</taxon>
        <taxon>Streptophyta</taxon>
        <taxon>Embryophyta</taxon>
        <taxon>Tracheophyta</taxon>
        <taxon>Spermatophyta</taxon>
        <taxon>Magnoliopsida</taxon>
        <taxon>Liliopsida</taxon>
        <taxon>Dioscoreales</taxon>
        <taxon>Dioscoreaceae</taxon>
        <taxon>Dioscorea</taxon>
    </lineage>
</organism>
<gene>
    <name evidence="1" type="ORF">IHE45_04G070800</name>
</gene>
<evidence type="ECO:0000313" key="2">
    <source>
        <dbReference type="Proteomes" id="UP000827976"/>
    </source>
</evidence>
<dbReference type="Proteomes" id="UP000827976">
    <property type="component" value="Chromosome 4"/>
</dbReference>
<accession>A0ACB7WDP3</accession>
<reference evidence="2" key="1">
    <citation type="journal article" date="2022" name="Nat. Commun.">
        <title>Chromosome evolution and the genetic basis of agronomically important traits in greater yam.</title>
        <authorList>
            <person name="Bredeson J.V."/>
            <person name="Lyons J.B."/>
            <person name="Oniyinde I.O."/>
            <person name="Okereke N.R."/>
            <person name="Kolade O."/>
            <person name="Nnabue I."/>
            <person name="Nwadili C.O."/>
            <person name="Hribova E."/>
            <person name="Parker M."/>
            <person name="Nwogha J."/>
            <person name="Shu S."/>
            <person name="Carlson J."/>
            <person name="Kariba R."/>
            <person name="Muthemba S."/>
            <person name="Knop K."/>
            <person name="Barton G.J."/>
            <person name="Sherwood A.V."/>
            <person name="Lopez-Montes A."/>
            <person name="Asiedu R."/>
            <person name="Jamnadass R."/>
            <person name="Muchugi A."/>
            <person name="Goodstein D."/>
            <person name="Egesi C.N."/>
            <person name="Featherston J."/>
            <person name="Asfaw A."/>
            <person name="Simpson G.G."/>
            <person name="Dolezel J."/>
            <person name="Hendre P.S."/>
            <person name="Van Deynze A."/>
            <person name="Kumar P.L."/>
            <person name="Obidiegwu J.E."/>
            <person name="Bhattacharjee R."/>
            <person name="Rokhsar D.S."/>
        </authorList>
    </citation>
    <scope>NUCLEOTIDE SEQUENCE [LARGE SCALE GENOMIC DNA]</scope>
    <source>
        <strain evidence="2">cv. TDa95/00328</strain>
    </source>
</reference>
<sequence length="343" mass="37666">MKEVGSCFSIALLLLFLSLNRFSCATETSDAQSSTDKKDLVKDLNADQRAQPDPGKDGEVKKGKHEFGGSEEEQKVHEKSDPKGSVSEEKDKPQEESEVKGVGENGQGGEVSDSKTEPLKNSYVEECDPMNQCNDEKNKLVACLRVPGEDSLSLSLLIQNKGSQSLTLNIIAPDFVSLGQSTVKILAKKDKKVSVSVTDGANEAVIQLKTETEEICTFRYGNTNSDAVKKTEVSLLSRYIISAHVSFVYLIIGAAVIIGVVWLCMKLRRMNQRKDDHEYQKMEMGLPVSIGGKKEADDTDVWDKSWGDGWDDEEAPVTPSKPASTPSSKGLAPRRFNKDGWKD</sequence>
<proteinExistence type="predicted"/>
<protein>
    <submittedName>
        <fullName evidence="1">Uncharacterized protein</fullName>
    </submittedName>
</protein>
<comment type="caution">
    <text evidence="1">The sequence shown here is derived from an EMBL/GenBank/DDBJ whole genome shotgun (WGS) entry which is preliminary data.</text>
</comment>
<evidence type="ECO:0000313" key="1">
    <source>
        <dbReference type="EMBL" id="KAH7685917.1"/>
    </source>
</evidence>
<name>A0ACB7WDP3_DIOAL</name>